<comment type="similarity">
    <text evidence="2">Belongs to the CENP-X/MHF2 family.</text>
</comment>
<evidence type="ECO:0000256" key="6">
    <source>
        <dbReference type="ARBA" id="ARBA00023242"/>
    </source>
</evidence>
<evidence type="ECO:0000256" key="4">
    <source>
        <dbReference type="ARBA" id="ARBA00023125"/>
    </source>
</evidence>
<name>A0A642UV96_DIURU</name>
<dbReference type="GeneID" id="54779860"/>
<evidence type="ECO:0000256" key="2">
    <source>
        <dbReference type="ARBA" id="ARBA00009359"/>
    </source>
</evidence>
<dbReference type="InterPro" id="IPR018552">
    <property type="entry name" value="CENP-X"/>
</dbReference>
<keyword evidence="3" id="KW-0227">DNA damage</keyword>
<evidence type="ECO:0000313" key="8">
    <source>
        <dbReference type="Proteomes" id="UP000449547"/>
    </source>
</evidence>
<gene>
    <name evidence="7" type="ORF">DIURU_001207</name>
</gene>
<dbReference type="GO" id="GO:0051382">
    <property type="term" value="P:kinetochore assembly"/>
    <property type="evidence" value="ECO:0007669"/>
    <property type="project" value="InterPro"/>
</dbReference>
<evidence type="ECO:0000313" key="7">
    <source>
        <dbReference type="EMBL" id="KAA8906025.1"/>
    </source>
</evidence>
<sequence length="83" mass="9405">MSVDPQTLERVFKDRAFVESSTSINPEALALSARYVDYFINEAIERSNETRIKEQNSSSNIRTGNILTEEHLIKNAGTLVLDF</sequence>
<dbReference type="Pfam" id="PF09415">
    <property type="entry name" value="CENP-X"/>
    <property type="match status" value="1"/>
</dbReference>
<evidence type="ECO:0008006" key="9">
    <source>
        <dbReference type="Google" id="ProtNLM"/>
    </source>
</evidence>
<dbReference type="AlphaFoldDB" id="A0A642UV96"/>
<protein>
    <recommendedName>
        <fullName evidence="9">Transcription factor CBF/NF-Y/archaeal histone domain-containing protein</fullName>
    </recommendedName>
</protein>
<dbReference type="PANTHER" id="PTHR28680:SF1">
    <property type="entry name" value="CENTROMERE PROTEIN X"/>
    <property type="match status" value="1"/>
</dbReference>
<dbReference type="GO" id="GO:0071821">
    <property type="term" value="C:FANCM-MHF complex"/>
    <property type="evidence" value="ECO:0007669"/>
    <property type="project" value="TreeGrafter"/>
</dbReference>
<proteinExistence type="inferred from homology"/>
<dbReference type="GO" id="GO:0003677">
    <property type="term" value="F:DNA binding"/>
    <property type="evidence" value="ECO:0007669"/>
    <property type="project" value="UniProtKB-KW"/>
</dbReference>
<keyword evidence="6" id="KW-0539">Nucleus</keyword>
<dbReference type="GO" id="GO:0031297">
    <property type="term" value="P:replication fork processing"/>
    <property type="evidence" value="ECO:0007669"/>
    <property type="project" value="TreeGrafter"/>
</dbReference>
<comment type="subcellular location">
    <subcellularLocation>
        <location evidence="1">Nucleus</location>
    </subcellularLocation>
</comment>
<keyword evidence="5" id="KW-0234">DNA repair</keyword>
<evidence type="ECO:0000256" key="3">
    <source>
        <dbReference type="ARBA" id="ARBA00022763"/>
    </source>
</evidence>
<dbReference type="InterPro" id="IPR009072">
    <property type="entry name" value="Histone-fold"/>
</dbReference>
<reference evidence="7 8" key="1">
    <citation type="submission" date="2019-07" db="EMBL/GenBank/DDBJ databases">
        <title>Genome assembly of two rare yeast pathogens: Diutina rugosa and Trichomonascus ciferrii.</title>
        <authorList>
            <person name="Mixao V."/>
            <person name="Saus E."/>
            <person name="Hansen A."/>
            <person name="Lass-Flor C."/>
            <person name="Gabaldon T."/>
        </authorList>
    </citation>
    <scope>NUCLEOTIDE SEQUENCE [LARGE SCALE GENOMIC DNA]</scope>
    <source>
        <strain evidence="7 8">CBS 613</strain>
    </source>
</reference>
<evidence type="ECO:0000256" key="5">
    <source>
        <dbReference type="ARBA" id="ARBA00023204"/>
    </source>
</evidence>
<dbReference type="GO" id="GO:0000712">
    <property type="term" value="P:resolution of meiotic recombination intermediates"/>
    <property type="evidence" value="ECO:0007669"/>
    <property type="project" value="TreeGrafter"/>
</dbReference>
<accession>A0A642UV96</accession>
<keyword evidence="4" id="KW-0238">DNA-binding</keyword>
<dbReference type="Gene3D" id="1.10.20.10">
    <property type="entry name" value="Histone, subunit A"/>
    <property type="match status" value="1"/>
</dbReference>
<dbReference type="CDD" id="cd22921">
    <property type="entry name" value="HFD_CENP-X"/>
    <property type="match status" value="1"/>
</dbReference>
<dbReference type="PANTHER" id="PTHR28680">
    <property type="entry name" value="CENTROMERE PROTEIN X"/>
    <property type="match status" value="1"/>
</dbReference>
<dbReference type="RefSeq" id="XP_034013938.1">
    <property type="nucleotide sequence ID" value="XM_034153726.1"/>
</dbReference>
<dbReference type="GO" id="GO:0006281">
    <property type="term" value="P:DNA repair"/>
    <property type="evidence" value="ECO:0007669"/>
    <property type="project" value="UniProtKB-KW"/>
</dbReference>
<organism evidence="7 8">
    <name type="scientific">Diutina rugosa</name>
    <name type="common">Yeast</name>
    <name type="synonym">Candida rugosa</name>
    <dbReference type="NCBI Taxonomy" id="5481"/>
    <lineage>
        <taxon>Eukaryota</taxon>
        <taxon>Fungi</taxon>
        <taxon>Dikarya</taxon>
        <taxon>Ascomycota</taxon>
        <taxon>Saccharomycotina</taxon>
        <taxon>Pichiomycetes</taxon>
        <taxon>Debaryomycetaceae</taxon>
        <taxon>Diutina</taxon>
    </lineage>
</organism>
<dbReference type="EMBL" id="SWFT01000038">
    <property type="protein sequence ID" value="KAA8906025.1"/>
    <property type="molecule type" value="Genomic_DNA"/>
</dbReference>
<dbReference type="Proteomes" id="UP000449547">
    <property type="component" value="Unassembled WGS sequence"/>
</dbReference>
<evidence type="ECO:0000256" key="1">
    <source>
        <dbReference type="ARBA" id="ARBA00004123"/>
    </source>
</evidence>
<dbReference type="OrthoDB" id="2500381at2759"/>
<comment type="caution">
    <text evidence="7">The sequence shown here is derived from an EMBL/GenBank/DDBJ whole genome shotgun (WGS) entry which is preliminary data.</text>
</comment>
<dbReference type="GO" id="GO:0046982">
    <property type="term" value="F:protein heterodimerization activity"/>
    <property type="evidence" value="ECO:0007669"/>
    <property type="project" value="InterPro"/>
</dbReference>
<dbReference type="VEuPathDB" id="FungiDB:DIURU_001207"/>
<keyword evidence="8" id="KW-1185">Reference proteome</keyword>